<organism evidence="2 3">
    <name type="scientific">Hydrogenophaga electricum</name>
    <dbReference type="NCBI Taxonomy" id="1230953"/>
    <lineage>
        <taxon>Bacteria</taxon>
        <taxon>Pseudomonadati</taxon>
        <taxon>Pseudomonadota</taxon>
        <taxon>Betaproteobacteria</taxon>
        <taxon>Burkholderiales</taxon>
        <taxon>Comamonadaceae</taxon>
        <taxon>Hydrogenophaga</taxon>
    </lineage>
</organism>
<reference evidence="3" key="1">
    <citation type="journal article" date="2019" name="Int. J. Syst. Evol. Microbiol.">
        <title>The Global Catalogue of Microorganisms (GCM) 10K type strain sequencing project: providing services to taxonomists for standard genome sequencing and annotation.</title>
        <authorList>
            <consortium name="The Broad Institute Genomics Platform"/>
            <consortium name="The Broad Institute Genome Sequencing Center for Infectious Disease"/>
            <person name="Wu L."/>
            <person name="Ma J."/>
        </authorList>
    </citation>
    <scope>NUCLEOTIDE SEQUENCE [LARGE SCALE GENOMIC DNA]</scope>
    <source>
        <strain evidence="3">NBRC 109341</strain>
    </source>
</reference>
<sequence length="75" mass="7505">MLPPVLDTLTEAVRPLCAAGAHSVVLAGAVLCGYAPALSERLGLPVFDGVACATRLVHAHWALTAGQPASSPACA</sequence>
<evidence type="ECO:0008006" key="4">
    <source>
        <dbReference type="Google" id="ProtNLM"/>
    </source>
</evidence>
<dbReference type="Proteomes" id="UP001156903">
    <property type="component" value="Unassembled WGS sequence"/>
</dbReference>
<evidence type="ECO:0000256" key="1">
    <source>
        <dbReference type="ARBA" id="ARBA00038414"/>
    </source>
</evidence>
<dbReference type="Pfam" id="PF01177">
    <property type="entry name" value="Asp_Glu_race"/>
    <property type="match status" value="1"/>
</dbReference>
<gene>
    <name evidence="2" type="ORF">GCM10007935_32910</name>
</gene>
<evidence type="ECO:0000313" key="3">
    <source>
        <dbReference type="Proteomes" id="UP001156903"/>
    </source>
</evidence>
<name>A0ABQ6CAX1_9BURK</name>
<comment type="caution">
    <text evidence="2">The sequence shown here is derived from an EMBL/GenBank/DDBJ whole genome shotgun (WGS) entry which is preliminary data.</text>
</comment>
<dbReference type="Gene3D" id="3.40.50.12500">
    <property type="match status" value="1"/>
</dbReference>
<protein>
    <recommendedName>
        <fullName evidence="4">Hydantoin racemase</fullName>
    </recommendedName>
</protein>
<evidence type="ECO:0000313" key="2">
    <source>
        <dbReference type="EMBL" id="GLS15854.1"/>
    </source>
</evidence>
<dbReference type="EMBL" id="BSPB01000036">
    <property type="protein sequence ID" value="GLS15854.1"/>
    <property type="molecule type" value="Genomic_DNA"/>
</dbReference>
<comment type="similarity">
    <text evidence="1">Belongs to the HyuE racemase family.</text>
</comment>
<proteinExistence type="inferred from homology"/>
<dbReference type="InterPro" id="IPR053714">
    <property type="entry name" value="Iso_Racemase_Enz_sf"/>
</dbReference>
<dbReference type="InterPro" id="IPR015942">
    <property type="entry name" value="Asp/Glu/hydantoin_racemase"/>
</dbReference>
<accession>A0ABQ6CAX1</accession>
<keyword evidence="3" id="KW-1185">Reference proteome</keyword>